<dbReference type="AlphaFoldDB" id="X0SWI4"/>
<dbReference type="SUPFAM" id="SSF52096">
    <property type="entry name" value="ClpP/crotonase"/>
    <property type="match status" value="1"/>
</dbReference>
<organism evidence="1">
    <name type="scientific">marine sediment metagenome</name>
    <dbReference type="NCBI Taxonomy" id="412755"/>
    <lineage>
        <taxon>unclassified sequences</taxon>
        <taxon>metagenomes</taxon>
        <taxon>ecological metagenomes</taxon>
    </lineage>
</organism>
<reference evidence="1" key="1">
    <citation type="journal article" date="2014" name="Front. Microbiol.">
        <title>High frequency of phylogenetically diverse reductive dehalogenase-homologous genes in deep subseafloor sedimentary metagenomes.</title>
        <authorList>
            <person name="Kawai M."/>
            <person name="Futagami T."/>
            <person name="Toyoda A."/>
            <person name="Takaki Y."/>
            <person name="Nishi S."/>
            <person name="Hori S."/>
            <person name="Arai W."/>
            <person name="Tsubouchi T."/>
            <person name="Morono Y."/>
            <person name="Uchiyama I."/>
            <person name="Ito T."/>
            <person name="Fujiyama A."/>
            <person name="Inagaki F."/>
            <person name="Takami H."/>
        </authorList>
    </citation>
    <scope>NUCLEOTIDE SEQUENCE</scope>
    <source>
        <strain evidence="1">Expedition CK06-06</strain>
    </source>
</reference>
<comment type="caution">
    <text evidence="1">The sequence shown here is derived from an EMBL/GenBank/DDBJ whole genome shotgun (WGS) entry which is preliminary data.</text>
</comment>
<sequence length="94" mass="10136">MIRSVFKAFRLVFFTTLLAGALASPNVNATSQSIEVLHVEGIIVPIVADYIDRGIEQAEIKGSTAVIIQLSTPGGLMDTTQRIVERILNAEVPV</sequence>
<protein>
    <recommendedName>
        <fullName evidence="2">Nodulation protein NfeD</fullName>
    </recommendedName>
</protein>
<evidence type="ECO:0000313" key="1">
    <source>
        <dbReference type="EMBL" id="GAF85548.1"/>
    </source>
</evidence>
<proteinExistence type="predicted"/>
<gene>
    <name evidence="1" type="ORF">S01H1_02315</name>
</gene>
<dbReference type="EMBL" id="BARS01001101">
    <property type="protein sequence ID" value="GAF85548.1"/>
    <property type="molecule type" value="Genomic_DNA"/>
</dbReference>
<dbReference type="Gene3D" id="3.90.226.10">
    <property type="entry name" value="2-enoyl-CoA Hydratase, Chain A, domain 1"/>
    <property type="match status" value="1"/>
</dbReference>
<dbReference type="InterPro" id="IPR029045">
    <property type="entry name" value="ClpP/crotonase-like_dom_sf"/>
</dbReference>
<feature type="non-terminal residue" evidence="1">
    <location>
        <position position="94"/>
    </location>
</feature>
<accession>X0SWI4</accession>
<evidence type="ECO:0008006" key="2">
    <source>
        <dbReference type="Google" id="ProtNLM"/>
    </source>
</evidence>
<name>X0SWI4_9ZZZZ</name>